<reference evidence="2 3" key="1">
    <citation type="submission" date="2016-05" db="EMBL/GenBank/DDBJ databases">
        <title>Genomic Taxonomy of the Vibrionaceae.</title>
        <authorList>
            <person name="Gomez-Gil B."/>
            <person name="Enciso-Ibarra J."/>
        </authorList>
    </citation>
    <scope>NUCLEOTIDE SEQUENCE [LARGE SCALE GENOMIC DNA]</scope>
    <source>
        <strain evidence="2 3">CAIM 1920</strain>
    </source>
</reference>
<dbReference type="InterPro" id="IPR051044">
    <property type="entry name" value="MAG_DAG_Lipase"/>
</dbReference>
<evidence type="ECO:0000313" key="2">
    <source>
        <dbReference type="EMBL" id="ODA33318.1"/>
    </source>
</evidence>
<evidence type="ECO:0000313" key="3">
    <source>
        <dbReference type="Proteomes" id="UP000094936"/>
    </source>
</evidence>
<name>A0A1C3EJA8_9GAMM</name>
<dbReference type="SUPFAM" id="SSF53474">
    <property type="entry name" value="alpha/beta-Hydrolases"/>
    <property type="match status" value="1"/>
</dbReference>
<gene>
    <name evidence="2" type="ORF">A8L45_10595</name>
</gene>
<comment type="caution">
    <text evidence="2">The sequence shown here is derived from an EMBL/GenBank/DDBJ whole genome shotgun (WGS) entry which is preliminary data.</text>
</comment>
<dbReference type="Gene3D" id="3.40.50.1820">
    <property type="entry name" value="alpha/beta hydrolase"/>
    <property type="match status" value="1"/>
</dbReference>
<dbReference type="InterPro" id="IPR029058">
    <property type="entry name" value="AB_hydrolase_fold"/>
</dbReference>
<dbReference type="STRING" id="1080227.A8L45_10595"/>
<keyword evidence="3" id="KW-1185">Reference proteome</keyword>
<dbReference type="PANTHER" id="PTHR11614">
    <property type="entry name" value="PHOSPHOLIPASE-RELATED"/>
    <property type="match status" value="1"/>
</dbReference>
<protein>
    <submittedName>
        <fullName evidence="2">Lysophospholipase</fullName>
    </submittedName>
</protein>
<dbReference type="AlphaFoldDB" id="A0A1C3EJA8"/>
<organism evidence="2 3">
    <name type="scientific">Veronia pacifica</name>
    <dbReference type="NCBI Taxonomy" id="1080227"/>
    <lineage>
        <taxon>Bacteria</taxon>
        <taxon>Pseudomonadati</taxon>
        <taxon>Pseudomonadota</taxon>
        <taxon>Gammaproteobacteria</taxon>
        <taxon>Vibrionales</taxon>
        <taxon>Vibrionaceae</taxon>
        <taxon>Veronia</taxon>
    </lineage>
</organism>
<dbReference type="InterPro" id="IPR022742">
    <property type="entry name" value="Hydrolase_4"/>
</dbReference>
<proteinExistence type="predicted"/>
<dbReference type="EMBL" id="LYBM01000017">
    <property type="protein sequence ID" value="ODA33318.1"/>
    <property type="molecule type" value="Genomic_DNA"/>
</dbReference>
<dbReference type="PRINTS" id="PR00111">
    <property type="entry name" value="ABHYDROLASE"/>
</dbReference>
<accession>A0A1C3EJA8</accession>
<dbReference type="Proteomes" id="UP000094936">
    <property type="component" value="Unassembled WGS sequence"/>
</dbReference>
<feature type="domain" description="Serine aminopeptidase S33" evidence="1">
    <location>
        <begin position="55"/>
        <end position="311"/>
    </location>
</feature>
<evidence type="ECO:0000259" key="1">
    <source>
        <dbReference type="Pfam" id="PF12146"/>
    </source>
</evidence>
<dbReference type="Pfam" id="PF12146">
    <property type="entry name" value="Hydrolase_4"/>
    <property type="match status" value="1"/>
</dbReference>
<dbReference type="InterPro" id="IPR000073">
    <property type="entry name" value="AB_hydrolase_1"/>
</dbReference>
<sequence length="339" mass="38606">MTMTTPSLPRFTSEADFLNTMASSIDTFWHRRDHGFFIGKDGLRIHWCAMTKPAHEKAIIVLNGRIESTAKYRELLFDLYQQGYDVYSLDHRGQGHSDRLLLTPDAGHVVQFDDYIDDVDTFINLIVSAKVHQSRFILGHSMGGAIATLYAARRPKQIDAIALSAPMFGIQIPAPMCWIAHPAAWLHSKFHHPATFAIGQVPYTNKSFTDNLLTHSEVRYHWFRELYDMDESLQVGGPTSRWVWQSLDACRRCQPAAEEVTQPLLILQAMSDAIVSHEAITRFVTRRRNAGFQVELLPMAGSRHEILFEVDPIRQHALSAILDFFEANSRSVDKKREIS</sequence>